<protein>
    <submittedName>
        <fullName evidence="3">Uncharacterized protein</fullName>
    </submittedName>
</protein>
<evidence type="ECO:0000256" key="1">
    <source>
        <dbReference type="SAM" id="MobiDB-lite"/>
    </source>
</evidence>
<feature type="transmembrane region" description="Helical" evidence="2">
    <location>
        <begin position="35"/>
        <end position="54"/>
    </location>
</feature>
<evidence type="ECO:0000313" key="3">
    <source>
        <dbReference type="EMBL" id="MBB5014722.1"/>
    </source>
</evidence>
<dbReference type="AlphaFoldDB" id="A0A7W7XYG2"/>
<sequence>MKNFLPTPEQAKRLIIIGGVFLLASMVLRESLSEIAAGVGVVLLLLGVLCNGFAELLGVSRKTEGSGDDQAPNSSCMDSSRK</sequence>
<dbReference type="EMBL" id="JACHHX010000003">
    <property type="protein sequence ID" value="MBB5014722.1"/>
    <property type="molecule type" value="Genomic_DNA"/>
</dbReference>
<gene>
    <name evidence="3" type="ORF">HNQ58_000598</name>
</gene>
<keyword evidence="2" id="KW-0472">Membrane</keyword>
<dbReference type="Proteomes" id="UP000519004">
    <property type="component" value="Unassembled WGS sequence"/>
</dbReference>
<proteinExistence type="predicted"/>
<dbReference type="RefSeq" id="WP_183947301.1">
    <property type="nucleotide sequence ID" value="NZ_JACHHX010000003.1"/>
</dbReference>
<keyword evidence="4" id="KW-1185">Reference proteome</keyword>
<organism evidence="3 4">
    <name type="scientific">Rehaibacterium terrae</name>
    <dbReference type="NCBI Taxonomy" id="1341696"/>
    <lineage>
        <taxon>Bacteria</taxon>
        <taxon>Pseudomonadati</taxon>
        <taxon>Pseudomonadota</taxon>
        <taxon>Gammaproteobacteria</taxon>
        <taxon>Lysobacterales</taxon>
        <taxon>Lysobacteraceae</taxon>
        <taxon>Rehaibacterium</taxon>
    </lineage>
</organism>
<keyword evidence="2" id="KW-1133">Transmembrane helix</keyword>
<feature type="compositionally biased region" description="Polar residues" evidence="1">
    <location>
        <begin position="71"/>
        <end position="82"/>
    </location>
</feature>
<accession>A0A7W7XYG2</accession>
<evidence type="ECO:0000256" key="2">
    <source>
        <dbReference type="SAM" id="Phobius"/>
    </source>
</evidence>
<reference evidence="3 4" key="1">
    <citation type="submission" date="2020-08" db="EMBL/GenBank/DDBJ databases">
        <title>Genomic Encyclopedia of Type Strains, Phase IV (KMG-IV): sequencing the most valuable type-strain genomes for metagenomic binning, comparative biology and taxonomic classification.</title>
        <authorList>
            <person name="Goeker M."/>
        </authorList>
    </citation>
    <scope>NUCLEOTIDE SEQUENCE [LARGE SCALE GENOMIC DNA]</scope>
    <source>
        <strain evidence="3 4">DSM 25897</strain>
    </source>
</reference>
<feature type="region of interest" description="Disordered" evidence="1">
    <location>
        <begin position="62"/>
        <end position="82"/>
    </location>
</feature>
<comment type="caution">
    <text evidence="3">The sequence shown here is derived from an EMBL/GenBank/DDBJ whole genome shotgun (WGS) entry which is preliminary data.</text>
</comment>
<name>A0A7W7XYG2_9GAMM</name>
<feature type="transmembrane region" description="Helical" evidence="2">
    <location>
        <begin position="12"/>
        <end position="29"/>
    </location>
</feature>
<keyword evidence="2" id="KW-0812">Transmembrane</keyword>
<evidence type="ECO:0000313" key="4">
    <source>
        <dbReference type="Proteomes" id="UP000519004"/>
    </source>
</evidence>